<organism evidence="1 2">
    <name type="scientific">Candidatus Thiothrix phosphatis</name>
    <dbReference type="NCBI Taxonomy" id="3112415"/>
    <lineage>
        <taxon>Bacteria</taxon>
        <taxon>Pseudomonadati</taxon>
        <taxon>Pseudomonadota</taxon>
        <taxon>Gammaproteobacteria</taxon>
        <taxon>Thiotrichales</taxon>
        <taxon>Thiotrichaceae</taxon>
        <taxon>Thiothrix</taxon>
    </lineage>
</organism>
<reference evidence="1 2" key="2">
    <citation type="submission" date="2024-01" db="EMBL/GenBank/DDBJ databases">
        <authorList>
            <person name="Xie X."/>
        </authorList>
    </citation>
    <scope>NUCLEOTIDE SEQUENCE [LARGE SCALE GENOMIC DNA]</scope>
    <source>
        <strain evidence="1">SCUT-1</strain>
    </source>
</reference>
<evidence type="ECO:0000313" key="2">
    <source>
        <dbReference type="Proteomes" id="UP001308005"/>
    </source>
</evidence>
<sequence>MTDKNSDFLWETVSEVVDQLQYFVDQADDKASSSTELIQKLLGIEHLPGISREELSIVYCEYGTQDYKLIVYAGEEIEDGLTPEGAFYSGNQFITDVAINSMKADKYPWFKTKTECKDAGFAGFGTVMIIPMRLGRDRRLGAFIIHSKKENAYDKRLQRVLDVLSDRLAALIRSLRRRLRDELTYELRNKLLEQLTSNDEKRMFHSECEILDKVLKHLKQWYKHDRIHILIKNPLDIENYFLATDEQSENIRAGFRSTQVLDEKSLYQIVGGKDNLDAMRANPSADAFNNDNQSVASRGAIRNPSKLPNIHEECQSWLGVTMHHPDGYVFGHIVLHDIGMPHAYDNDDLRFMDALADFLGFFLVEFRTKKKKSVIQNLTATSLDKTQELYTTVADYLERFYGVKYFQIWTVNFSSHKWKPAWPIKENEHDIIQTMNDSVQNEITHFAIQYRIRPSYGSDPLVLSLGKQNHLVTPMRTGSSAERIIGAFVIPAPNPGKIASYVIDEVSDALGNRLNSLHRQHRYEALTTFVNEVSRLPLCLSR</sequence>
<dbReference type="Proteomes" id="UP001308005">
    <property type="component" value="Unassembled WGS sequence"/>
</dbReference>
<evidence type="ECO:0000313" key="1">
    <source>
        <dbReference type="EMBL" id="MEB4592006.1"/>
    </source>
</evidence>
<dbReference type="RefSeq" id="WP_324696039.1">
    <property type="nucleotide sequence ID" value="NZ_JAYMYJ010000120.1"/>
</dbReference>
<protein>
    <recommendedName>
        <fullName evidence="3">GAF domain-containing protein</fullName>
    </recommendedName>
</protein>
<accession>A0ABU6CYT8</accession>
<reference evidence="2" key="1">
    <citation type="submission" date="2023-07" db="EMBL/GenBank/DDBJ databases">
        <title>The carbon used by Thiothrix.</title>
        <authorList>
            <person name="Chen L."/>
        </authorList>
    </citation>
    <scope>NUCLEOTIDE SEQUENCE [LARGE SCALE GENOMIC DNA]</scope>
</reference>
<name>A0ABU6CYT8_9GAMM</name>
<dbReference type="SUPFAM" id="SSF55781">
    <property type="entry name" value="GAF domain-like"/>
    <property type="match status" value="2"/>
</dbReference>
<dbReference type="EMBL" id="JAYMYJ010000120">
    <property type="protein sequence ID" value="MEB4592006.1"/>
    <property type="molecule type" value="Genomic_DNA"/>
</dbReference>
<keyword evidence="2" id="KW-1185">Reference proteome</keyword>
<evidence type="ECO:0008006" key="3">
    <source>
        <dbReference type="Google" id="ProtNLM"/>
    </source>
</evidence>
<comment type="caution">
    <text evidence="1">The sequence shown here is derived from an EMBL/GenBank/DDBJ whole genome shotgun (WGS) entry which is preliminary data.</text>
</comment>
<proteinExistence type="predicted"/>
<gene>
    <name evidence="1" type="ORF">VSS37_13515</name>
</gene>